<feature type="transmembrane region" description="Helical" evidence="1">
    <location>
        <begin position="168"/>
        <end position="188"/>
    </location>
</feature>
<organism evidence="2 3">
    <name type="scientific">Gordonia araii NBRC 100433</name>
    <dbReference type="NCBI Taxonomy" id="1073574"/>
    <lineage>
        <taxon>Bacteria</taxon>
        <taxon>Bacillati</taxon>
        <taxon>Actinomycetota</taxon>
        <taxon>Actinomycetes</taxon>
        <taxon>Mycobacteriales</taxon>
        <taxon>Gordoniaceae</taxon>
        <taxon>Gordonia</taxon>
    </lineage>
</organism>
<comment type="caution">
    <text evidence="2">The sequence shown here is derived from an EMBL/GenBank/DDBJ whole genome shotgun (WGS) entry which is preliminary data.</text>
</comment>
<proteinExistence type="predicted"/>
<keyword evidence="3" id="KW-1185">Reference proteome</keyword>
<sequence>MQRAATDDLDAEIDDLLRTRGRVELGRLQPPPPRRVATLAVLGVGFGVTARDVGSIAEGPSGMRKLLEEFNSDAVDGFLAVSTLLLALAATGAAIALALSLRSEELSGRADLVLAGTVQRWRLPMLHIALAVMAGLWLLLVIGATIGASHGFGSGDAGQLPRLVGAALGQLPAVVFFIGLTVAAVGLVPKFSWLPWVVLAESAIVTIVGPPMNLPTAVMNLSVFHHVPRLPGVAVDATPSLILLASGVALAAVGVLAFARRDLE</sequence>
<feature type="transmembrane region" description="Helical" evidence="1">
    <location>
        <begin position="77"/>
        <end position="99"/>
    </location>
</feature>
<dbReference type="AlphaFoldDB" id="G7GZ02"/>
<feature type="transmembrane region" description="Helical" evidence="1">
    <location>
        <begin position="193"/>
        <end position="212"/>
    </location>
</feature>
<protein>
    <recommendedName>
        <fullName evidence="4">ABC transporter permease protein</fullName>
    </recommendedName>
</protein>
<dbReference type="OrthoDB" id="2014935at2"/>
<dbReference type="Proteomes" id="UP000035088">
    <property type="component" value="Unassembled WGS sequence"/>
</dbReference>
<feature type="transmembrane region" description="Helical" evidence="1">
    <location>
        <begin position="128"/>
        <end position="148"/>
    </location>
</feature>
<dbReference type="EMBL" id="BAEE01000021">
    <property type="protein sequence ID" value="GAB08827.1"/>
    <property type="molecule type" value="Genomic_DNA"/>
</dbReference>
<evidence type="ECO:0000313" key="3">
    <source>
        <dbReference type="Proteomes" id="UP000035088"/>
    </source>
</evidence>
<evidence type="ECO:0008006" key="4">
    <source>
        <dbReference type="Google" id="ProtNLM"/>
    </source>
</evidence>
<feature type="transmembrane region" description="Helical" evidence="1">
    <location>
        <begin position="240"/>
        <end position="259"/>
    </location>
</feature>
<accession>G7GZ02</accession>
<gene>
    <name evidence="2" type="ORF">GOARA_021_00640</name>
</gene>
<keyword evidence="1" id="KW-0472">Membrane</keyword>
<reference evidence="2 3" key="1">
    <citation type="submission" date="2011-11" db="EMBL/GenBank/DDBJ databases">
        <title>Whole genome shotgun sequence of Gordonia araii NBRC 100433.</title>
        <authorList>
            <person name="Yoshida Y."/>
            <person name="Hosoyama A."/>
            <person name="Tsuchikane K."/>
            <person name="Katsumata H."/>
            <person name="Yamazaki S."/>
            <person name="Fujita N."/>
        </authorList>
    </citation>
    <scope>NUCLEOTIDE SEQUENCE [LARGE SCALE GENOMIC DNA]</scope>
    <source>
        <strain evidence="2 3">NBRC 100433</strain>
    </source>
</reference>
<keyword evidence="1" id="KW-1133">Transmembrane helix</keyword>
<evidence type="ECO:0000256" key="1">
    <source>
        <dbReference type="SAM" id="Phobius"/>
    </source>
</evidence>
<name>G7GZ02_9ACTN</name>
<evidence type="ECO:0000313" key="2">
    <source>
        <dbReference type="EMBL" id="GAB08827.1"/>
    </source>
</evidence>
<dbReference type="STRING" id="1073574.GOARA_021_00640"/>
<keyword evidence="1" id="KW-0812">Transmembrane</keyword>